<protein>
    <submittedName>
        <fullName evidence="11">Diacylglycerol O-acyltransferase</fullName>
    </submittedName>
</protein>
<keyword evidence="12" id="KW-1185">Reference proteome</keyword>
<dbReference type="SUPFAM" id="SSF110455">
    <property type="entry name" value="Toprim domain"/>
    <property type="match status" value="1"/>
</dbReference>
<evidence type="ECO:0000256" key="1">
    <source>
        <dbReference type="ARBA" id="ARBA00004771"/>
    </source>
</evidence>
<keyword evidence="3" id="KW-0808">Transferase</keyword>
<comment type="catalytic activity">
    <reaction evidence="6">
        <text>a long chain fatty alcohol + a fatty acyl-CoA = a long-chain alcohol wax ester + CoA</text>
        <dbReference type="Rhea" id="RHEA:38443"/>
        <dbReference type="ChEBI" id="CHEBI:17135"/>
        <dbReference type="ChEBI" id="CHEBI:57287"/>
        <dbReference type="ChEBI" id="CHEBI:77636"/>
        <dbReference type="ChEBI" id="CHEBI:235323"/>
        <dbReference type="EC" id="2.3.1.75"/>
    </reaction>
</comment>
<evidence type="ECO:0000313" key="11">
    <source>
        <dbReference type="EMBL" id="KAK2573261.1"/>
    </source>
</evidence>
<feature type="transmembrane region" description="Helical" evidence="8">
    <location>
        <begin position="41"/>
        <end position="66"/>
    </location>
</feature>
<name>A0AAD9R5P9_ACRCE</name>
<comment type="pathway">
    <text evidence="2">Lipid metabolism.</text>
</comment>
<comment type="similarity">
    <text evidence="5">In the N-terminal section; belongs to the long-chain O-acyltransferase family.</text>
</comment>
<evidence type="ECO:0000313" key="12">
    <source>
        <dbReference type="Proteomes" id="UP001249851"/>
    </source>
</evidence>
<comment type="pathway">
    <text evidence="1">Glycerolipid metabolism; triacylglycerol biosynthesis.</text>
</comment>
<dbReference type="PANTHER" id="PTHR31650:SF1">
    <property type="entry name" value="WAX ESTER SYNTHASE_DIACYLGLYCEROL ACYLTRANSFERASE 4-RELATED"/>
    <property type="match status" value="1"/>
</dbReference>
<dbReference type="GO" id="GO:0019432">
    <property type="term" value="P:triglyceride biosynthetic process"/>
    <property type="evidence" value="ECO:0007669"/>
    <property type="project" value="TreeGrafter"/>
</dbReference>
<dbReference type="GO" id="GO:0047196">
    <property type="term" value="F:long-chain-alcohol O-fatty-acyltransferase activity"/>
    <property type="evidence" value="ECO:0007669"/>
    <property type="project" value="UniProtKB-EC"/>
</dbReference>
<dbReference type="InterPro" id="IPR004255">
    <property type="entry name" value="O-acyltransferase_WSD1_N"/>
</dbReference>
<evidence type="ECO:0000259" key="10">
    <source>
        <dbReference type="Pfam" id="PF06974"/>
    </source>
</evidence>
<dbReference type="EMBL" id="JARQWQ010000002">
    <property type="protein sequence ID" value="KAK2573261.1"/>
    <property type="molecule type" value="Genomic_DNA"/>
</dbReference>
<dbReference type="Pfam" id="PF03007">
    <property type="entry name" value="WS_DGAT_cat"/>
    <property type="match status" value="1"/>
</dbReference>
<keyword evidence="8" id="KW-0812">Transmembrane</keyword>
<dbReference type="GO" id="GO:0005886">
    <property type="term" value="C:plasma membrane"/>
    <property type="evidence" value="ECO:0007669"/>
    <property type="project" value="TreeGrafter"/>
</dbReference>
<evidence type="ECO:0000256" key="7">
    <source>
        <dbReference type="ARBA" id="ARBA00048109"/>
    </source>
</evidence>
<keyword evidence="8" id="KW-1133">Transmembrane helix</keyword>
<dbReference type="Proteomes" id="UP001249851">
    <property type="component" value="Unassembled WGS sequence"/>
</dbReference>
<proteinExistence type="inferred from homology"/>
<feature type="domain" description="O-acyltransferase WSD1 C-terminal" evidence="10">
    <location>
        <begin position="361"/>
        <end position="501"/>
    </location>
</feature>
<accession>A0AAD9R5P9</accession>
<reference evidence="11" key="2">
    <citation type="journal article" date="2023" name="Science">
        <title>Genomic signatures of disease resistance in endangered staghorn corals.</title>
        <authorList>
            <person name="Vollmer S.V."/>
            <person name="Selwyn J.D."/>
            <person name="Despard B.A."/>
            <person name="Roesel C.L."/>
        </authorList>
    </citation>
    <scope>NUCLEOTIDE SEQUENCE</scope>
    <source>
        <strain evidence="11">K2</strain>
    </source>
</reference>
<organism evidence="11 12">
    <name type="scientific">Acropora cervicornis</name>
    <name type="common">Staghorn coral</name>
    <dbReference type="NCBI Taxonomy" id="6130"/>
    <lineage>
        <taxon>Eukaryota</taxon>
        <taxon>Metazoa</taxon>
        <taxon>Cnidaria</taxon>
        <taxon>Anthozoa</taxon>
        <taxon>Hexacorallia</taxon>
        <taxon>Scleractinia</taxon>
        <taxon>Astrocoeniina</taxon>
        <taxon>Acroporidae</taxon>
        <taxon>Acropora</taxon>
    </lineage>
</organism>
<evidence type="ECO:0000256" key="5">
    <source>
        <dbReference type="ARBA" id="ARBA00024360"/>
    </source>
</evidence>
<evidence type="ECO:0000256" key="2">
    <source>
        <dbReference type="ARBA" id="ARBA00005189"/>
    </source>
</evidence>
<dbReference type="AlphaFoldDB" id="A0AAD9R5P9"/>
<keyword evidence="4" id="KW-0012">Acyltransferase</keyword>
<dbReference type="GO" id="GO:0004144">
    <property type="term" value="F:diacylglycerol O-acyltransferase activity"/>
    <property type="evidence" value="ECO:0007669"/>
    <property type="project" value="UniProtKB-EC"/>
</dbReference>
<comment type="caution">
    <text evidence="11">The sequence shown here is derived from an EMBL/GenBank/DDBJ whole genome shotgun (WGS) entry which is preliminary data.</text>
</comment>
<reference evidence="11" key="1">
    <citation type="journal article" date="2023" name="G3 (Bethesda)">
        <title>Whole genome assembly and annotation of the endangered Caribbean coral Acropora cervicornis.</title>
        <authorList>
            <person name="Selwyn J.D."/>
            <person name="Vollmer S.V."/>
        </authorList>
    </citation>
    <scope>NUCLEOTIDE SEQUENCE</scope>
    <source>
        <strain evidence="11">K2</strain>
    </source>
</reference>
<evidence type="ECO:0000256" key="3">
    <source>
        <dbReference type="ARBA" id="ARBA00022679"/>
    </source>
</evidence>
<dbReference type="InterPro" id="IPR045034">
    <property type="entry name" value="O-acyltransferase_WSD1-like"/>
</dbReference>
<comment type="catalytic activity">
    <reaction evidence="7">
        <text>an acyl-CoA + a 1,2-diacyl-sn-glycerol = a triacyl-sn-glycerol + CoA</text>
        <dbReference type="Rhea" id="RHEA:10868"/>
        <dbReference type="ChEBI" id="CHEBI:17815"/>
        <dbReference type="ChEBI" id="CHEBI:57287"/>
        <dbReference type="ChEBI" id="CHEBI:58342"/>
        <dbReference type="ChEBI" id="CHEBI:64615"/>
        <dbReference type="EC" id="2.3.1.20"/>
    </reaction>
</comment>
<feature type="domain" description="O-acyltransferase WSD1-like N-terminal" evidence="9">
    <location>
        <begin position="135"/>
        <end position="247"/>
    </location>
</feature>
<sequence length="511" mass="57652">MQMKEPATVSTQQEVTAVAVSPLFKGYKGARLVGAFAVRGVLYLLEFLAFCLAIPIFVITSILFWFQENIVRLYLSYTRNCIPLSPDDAVWQQDCPINPHMINALMVVEGRPDIEKLRQIICNRLVLGEDEKGERIRPRLSQTIQQRFGYFVWEDDKDFRMDKHVTKWGGNLPHSLEELDVVITEICSISLPKFLSPWQFVVIPIEEENCFGLLLRVHHSIADGVALTRVFGKNLCDIPPRAPETKKFSTNQWFYMWLKAVFFCPLLALIKTFTPADSSKLHGQELCGKKAISWSRNIDLTLVKQVKNMAGTTVNDVMVSCVAGALHDYLKENNNVLKPEDMWASVPVDIRSSAKSVKLKNNIAFVYLRLPIAAKNAVERLLETKRRMDVIKTSSEPLASALGVKIVMMLPQWLSKPVLDFYASKMSCVLSNVPGPQQALFLGGQKIVEGIFWVPQRANIGLGLSIFSYSGGIRIGVSSDQCVLPKPKEVVRCFEKNFQQLVNELNINEND</sequence>
<evidence type="ECO:0000256" key="6">
    <source>
        <dbReference type="ARBA" id="ARBA00047604"/>
    </source>
</evidence>
<dbReference type="Pfam" id="PF06974">
    <property type="entry name" value="WS_DGAT_C"/>
    <property type="match status" value="1"/>
</dbReference>
<dbReference type="PANTHER" id="PTHR31650">
    <property type="entry name" value="O-ACYLTRANSFERASE (WSD1-LIKE) FAMILY PROTEIN"/>
    <property type="match status" value="1"/>
</dbReference>
<evidence type="ECO:0000259" key="9">
    <source>
        <dbReference type="Pfam" id="PF03007"/>
    </source>
</evidence>
<evidence type="ECO:0000256" key="8">
    <source>
        <dbReference type="SAM" id="Phobius"/>
    </source>
</evidence>
<evidence type="ECO:0000256" key="4">
    <source>
        <dbReference type="ARBA" id="ARBA00023315"/>
    </source>
</evidence>
<gene>
    <name evidence="11" type="ORF">P5673_000899</name>
</gene>
<dbReference type="InterPro" id="IPR009721">
    <property type="entry name" value="O-acyltransferase_WSD1_C"/>
</dbReference>
<keyword evidence="8" id="KW-0472">Membrane</keyword>